<keyword evidence="1" id="KW-1133">Transmembrane helix</keyword>
<feature type="transmembrane region" description="Helical" evidence="1">
    <location>
        <begin position="114"/>
        <end position="133"/>
    </location>
</feature>
<dbReference type="InterPro" id="IPR018723">
    <property type="entry name" value="DUF2254_membrane"/>
</dbReference>
<gene>
    <name evidence="2" type="ORF">GQN54_07260</name>
</gene>
<feature type="transmembrane region" description="Helical" evidence="1">
    <location>
        <begin position="20"/>
        <end position="46"/>
    </location>
</feature>
<evidence type="ECO:0000313" key="3">
    <source>
        <dbReference type="Proteomes" id="UP000470771"/>
    </source>
</evidence>
<dbReference type="AlphaFoldDB" id="A0A6N9NJ15"/>
<accession>A0A6N9NJ15</accession>
<organism evidence="2 3">
    <name type="scientific">Acidiluteibacter ferrifornacis</name>
    <dbReference type="NCBI Taxonomy" id="2692424"/>
    <lineage>
        <taxon>Bacteria</taxon>
        <taxon>Pseudomonadati</taxon>
        <taxon>Bacteroidota</taxon>
        <taxon>Flavobacteriia</taxon>
        <taxon>Flavobacteriales</taxon>
        <taxon>Cryomorphaceae</taxon>
        <taxon>Acidiluteibacter</taxon>
    </lineage>
</organism>
<name>A0A6N9NJ15_9FLAO</name>
<keyword evidence="1" id="KW-0812">Transmembrane</keyword>
<comment type="caution">
    <text evidence="2">The sequence shown here is derived from an EMBL/GenBank/DDBJ whole genome shotgun (WGS) entry which is preliminary data.</text>
</comment>
<reference evidence="2 3" key="1">
    <citation type="submission" date="2019-12" db="EMBL/GenBank/DDBJ databases">
        <authorList>
            <person name="Zhao J."/>
        </authorList>
    </citation>
    <scope>NUCLEOTIDE SEQUENCE [LARGE SCALE GENOMIC DNA]</scope>
    <source>
        <strain evidence="2 3">S-15</strain>
    </source>
</reference>
<keyword evidence="3" id="KW-1185">Reference proteome</keyword>
<feature type="transmembrane region" description="Helical" evidence="1">
    <location>
        <begin position="67"/>
        <end position="94"/>
    </location>
</feature>
<feature type="transmembrane region" description="Helical" evidence="1">
    <location>
        <begin position="145"/>
        <end position="165"/>
    </location>
</feature>
<dbReference type="RefSeq" id="WP_160632868.1">
    <property type="nucleotide sequence ID" value="NZ_WWNE01000006.1"/>
</dbReference>
<sequence length="402" mass="46077">MMDAIKNWLQNSYQIVIHSIAFYPVLIGFLFLAISIGMISFDYSAVGKDLKSTYEFLSIKDAETARSILSAIAGGIISLTVFSFSMVMIVLNQAASSLSNRVLDNLIGNRQQQYILGIYIGTIVYAFFILTAIRDAENSLSIPSISTYFAILLTVFDIFLFIYFLHYITQSVKFDVIVSRIYQETKNSIIKNSVEKKENVTFQMPDEKFEIKALQSGVFEGFNITKIRKFCKENDLMIESIHLKGSFVLTGTPIIYTSKPLSDSQIKQLHDYIFLVNRESIEENFTFGIRQLREIAVKALSPGINDPGTANESLKAIFQLFDLYLESELHFLIVDDLNNPIVRLRPIEIEQLFNENILTIWDYGKSDRSIQYQLNVLITQLQRKYPKLVFEQFLIAMKKVNH</sequence>
<proteinExistence type="predicted"/>
<dbReference type="Proteomes" id="UP000470771">
    <property type="component" value="Unassembled WGS sequence"/>
</dbReference>
<keyword evidence="1" id="KW-0472">Membrane</keyword>
<evidence type="ECO:0000256" key="1">
    <source>
        <dbReference type="SAM" id="Phobius"/>
    </source>
</evidence>
<evidence type="ECO:0000313" key="2">
    <source>
        <dbReference type="EMBL" id="NBG65913.1"/>
    </source>
</evidence>
<protein>
    <submittedName>
        <fullName evidence="2">DUF2254 domain-containing protein</fullName>
    </submittedName>
</protein>
<dbReference type="Pfam" id="PF10011">
    <property type="entry name" value="DUF2254"/>
    <property type="match status" value="1"/>
</dbReference>
<dbReference type="EMBL" id="WWNE01000006">
    <property type="protein sequence ID" value="NBG65913.1"/>
    <property type="molecule type" value="Genomic_DNA"/>
</dbReference>